<dbReference type="GO" id="GO:0005783">
    <property type="term" value="C:endoplasmic reticulum"/>
    <property type="evidence" value="ECO:0007669"/>
    <property type="project" value="TreeGrafter"/>
</dbReference>
<keyword evidence="5" id="KW-1185">Reference proteome</keyword>
<sequence>MASYFVLKFAARNKSTATNDINSQLAFAYRSLTNFFLPIKIEIVGDLKQFDTRRPAVFICNHQSEMDFAAIGNRGSAIETMSKVAKTIYEKKVGVFMFPEGTRSRQTTNQMLPFKKGAFYLAIQGQIPVIPMVISSYHDLYNIKNRLFEGGLIRIKILPAIETTGMTLEDVDKLTDDAFTKMSEVLVEISDPVPDFAAPLKIPEKKPRKKEQ</sequence>
<dbReference type="GO" id="GO:0006654">
    <property type="term" value="P:phosphatidic acid biosynthetic process"/>
    <property type="evidence" value="ECO:0007669"/>
    <property type="project" value="TreeGrafter"/>
</dbReference>
<dbReference type="AlphaFoldDB" id="A0AAD5T669"/>
<keyword evidence="2" id="KW-0012">Acyltransferase</keyword>
<protein>
    <recommendedName>
        <fullName evidence="3">Phospholipid/glycerol acyltransferase domain-containing protein</fullName>
    </recommendedName>
</protein>
<dbReference type="SUPFAM" id="SSF69593">
    <property type="entry name" value="Glycerol-3-phosphate (1)-acyltransferase"/>
    <property type="match status" value="1"/>
</dbReference>
<evidence type="ECO:0000313" key="4">
    <source>
        <dbReference type="EMBL" id="KAJ3128247.1"/>
    </source>
</evidence>
<proteinExistence type="predicted"/>
<dbReference type="EMBL" id="JADGJH010000473">
    <property type="protein sequence ID" value="KAJ3128247.1"/>
    <property type="molecule type" value="Genomic_DNA"/>
</dbReference>
<evidence type="ECO:0000256" key="1">
    <source>
        <dbReference type="ARBA" id="ARBA00022679"/>
    </source>
</evidence>
<dbReference type="CDD" id="cd07989">
    <property type="entry name" value="LPLAT_AGPAT-like"/>
    <property type="match status" value="1"/>
</dbReference>
<reference evidence="4" key="1">
    <citation type="submission" date="2020-05" db="EMBL/GenBank/DDBJ databases">
        <title>Phylogenomic resolution of chytrid fungi.</title>
        <authorList>
            <person name="Stajich J.E."/>
            <person name="Amses K."/>
            <person name="Simmons R."/>
            <person name="Seto K."/>
            <person name="Myers J."/>
            <person name="Bonds A."/>
            <person name="Quandt C.A."/>
            <person name="Barry K."/>
            <person name="Liu P."/>
            <person name="Grigoriev I."/>
            <person name="Longcore J.E."/>
            <person name="James T.Y."/>
        </authorList>
    </citation>
    <scope>NUCLEOTIDE SEQUENCE</scope>
    <source>
        <strain evidence="4">JEL0513</strain>
    </source>
</reference>
<name>A0AAD5T669_9FUNG</name>
<keyword evidence="1" id="KW-0808">Transferase</keyword>
<dbReference type="Proteomes" id="UP001211907">
    <property type="component" value="Unassembled WGS sequence"/>
</dbReference>
<organism evidence="4 5">
    <name type="scientific">Physocladia obscura</name>
    <dbReference type="NCBI Taxonomy" id="109957"/>
    <lineage>
        <taxon>Eukaryota</taxon>
        <taxon>Fungi</taxon>
        <taxon>Fungi incertae sedis</taxon>
        <taxon>Chytridiomycota</taxon>
        <taxon>Chytridiomycota incertae sedis</taxon>
        <taxon>Chytridiomycetes</taxon>
        <taxon>Chytridiales</taxon>
        <taxon>Chytriomycetaceae</taxon>
        <taxon>Physocladia</taxon>
    </lineage>
</organism>
<gene>
    <name evidence="4" type="ORF">HK100_009278</name>
</gene>
<dbReference type="PANTHER" id="PTHR10434">
    <property type="entry name" value="1-ACYL-SN-GLYCEROL-3-PHOSPHATE ACYLTRANSFERASE"/>
    <property type="match status" value="1"/>
</dbReference>
<evidence type="ECO:0000256" key="2">
    <source>
        <dbReference type="ARBA" id="ARBA00023315"/>
    </source>
</evidence>
<comment type="caution">
    <text evidence="4">The sequence shown here is derived from an EMBL/GenBank/DDBJ whole genome shotgun (WGS) entry which is preliminary data.</text>
</comment>
<evidence type="ECO:0000259" key="3">
    <source>
        <dbReference type="SMART" id="SM00563"/>
    </source>
</evidence>
<feature type="domain" description="Phospholipid/glycerol acyltransferase" evidence="3">
    <location>
        <begin position="56"/>
        <end position="137"/>
    </location>
</feature>
<dbReference type="InterPro" id="IPR002123">
    <property type="entry name" value="Plipid/glycerol_acylTrfase"/>
</dbReference>
<accession>A0AAD5T669</accession>
<evidence type="ECO:0000313" key="5">
    <source>
        <dbReference type="Proteomes" id="UP001211907"/>
    </source>
</evidence>
<dbReference type="PANTHER" id="PTHR10434:SF11">
    <property type="entry name" value="1-ACYL-SN-GLYCEROL-3-PHOSPHATE ACYLTRANSFERASE"/>
    <property type="match status" value="1"/>
</dbReference>
<dbReference type="Pfam" id="PF01553">
    <property type="entry name" value="Acyltransferase"/>
    <property type="match status" value="1"/>
</dbReference>
<dbReference type="GO" id="GO:0003841">
    <property type="term" value="F:1-acylglycerol-3-phosphate O-acyltransferase activity"/>
    <property type="evidence" value="ECO:0007669"/>
    <property type="project" value="TreeGrafter"/>
</dbReference>
<dbReference type="SMART" id="SM00563">
    <property type="entry name" value="PlsC"/>
    <property type="match status" value="1"/>
</dbReference>